<dbReference type="EMBL" id="CP001738">
    <property type="protein sequence ID" value="ACY96074.1"/>
    <property type="molecule type" value="Genomic_DNA"/>
</dbReference>
<dbReference type="RefSeq" id="WP_012850858.1">
    <property type="nucleotide sequence ID" value="NC_013510.1"/>
</dbReference>
<dbReference type="PANTHER" id="PTHR43875">
    <property type="entry name" value="MALTODEXTRIN IMPORT ATP-BINDING PROTEIN MSMX"/>
    <property type="match status" value="1"/>
</dbReference>
<dbReference type="Gene3D" id="2.40.50.100">
    <property type="match status" value="1"/>
</dbReference>
<dbReference type="SUPFAM" id="SSF53850">
    <property type="entry name" value="Periplasmic binding protein-like II"/>
    <property type="match status" value="1"/>
</dbReference>
<dbReference type="Pfam" id="PF17912">
    <property type="entry name" value="OB_MalK"/>
    <property type="match status" value="1"/>
</dbReference>
<dbReference type="AlphaFoldDB" id="D1A3E9"/>
<dbReference type="Proteomes" id="UP000001918">
    <property type="component" value="Chromosome"/>
</dbReference>
<evidence type="ECO:0000259" key="5">
    <source>
        <dbReference type="Pfam" id="PF17912"/>
    </source>
</evidence>
<dbReference type="KEGG" id="tcu:Tcur_0477"/>
<dbReference type="Gene3D" id="3.40.50.300">
    <property type="entry name" value="P-loop containing nucleotide triphosphate hydrolases"/>
    <property type="match status" value="1"/>
</dbReference>
<dbReference type="SUPFAM" id="SSF50331">
    <property type="entry name" value="MOP-like"/>
    <property type="match status" value="1"/>
</dbReference>
<dbReference type="GO" id="GO:0016887">
    <property type="term" value="F:ATP hydrolysis activity"/>
    <property type="evidence" value="ECO:0007669"/>
    <property type="project" value="InterPro"/>
</dbReference>
<name>D1A3E9_THECD</name>
<dbReference type="HOGENOM" id="CLU_688738_0_0_11"/>
<sequence>MPTLAREAGISQATGHRYLGEPALQALRTMRAFGRSPAADPSLPNMWEDDVRPAMESGRAAYQINWPFVHASMAANRPDMLPHFKWAPTRASPARVRPRWAAATSPSAPTPATPTTLCLRDAESQEIAAIRDGLPPTLRSLYDDPQLARAYPMRQAILDAKLRVQMRTTISRLQKELGTTTVYVTHDQVEAMTLGDRIVIMRDGVVQQVGPPQDLYDHPRNLFVAGFIGSPPMNFLPAKITPDGLRSPLGTIPPSDRLRRATSGPNTPDEVILGIRPEAFEDAELVPDADPSTTFTGTVDILESLGAEKYAFFDLGTEGMARSEHLEALARDRGTQDMTGTVQITTRLDPRSTATEGRPLKVWFNPSAIHLFDPASGINLTEQPRPETPSTGHGRPSRSS</sequence>
<dbReference type="SUPFAM" id="SSF52540">
    <property type="entry name" value="P-loop containing nucleoside triphosphate hydrolases"/>
    <property type="match status" value="1"/>
</dbReference>
<dbReference type="OrthoDB" id="7838608at2"/>
<feature type="region of interest" description="Disordered" evidence="4">
    <location>
        <begin position="374"/>
        <end position="400"/>
    </location>
</feature>
<accession>D1A3E9</accession>
<protein>
    <submittedName>
        <fullName evidence="6">ABC-type sugar transport systems ATPase components-like protein</fullName>
    </submittedName>
</protein>
<keyword evidence="6" id="KW-0813">Transport</keyword>
<organism evidence="6 7">
    <name type="scientific">Thermomonospora curvata (strain ATCC 19995 / DSM 43183 / JCM 3096 / KCTC 9072 / NBRC 15933 / NCIMB 10081 / Henssen B9)</name>
    <dbReference type="NCBI Taxonomy" id="471852"/>
    <lineage>
        <taxon>Bacteria</taxon>
        <taxon>Bacillati</taxon>
        <taxon>Actinomycetota</taxon>
        <taxon>Actinomycetes</taxon>
        <taxon>Streptosporangiales</taxon>
        <taxon>Thermomonosporaceae</taxon>
        <taxon>Thermomonospora</taxon>
    </lineage>
</organism>
<evidence type="ECO:0000256" key="1">
    <source>
        <dbReference type="ARBA" id="ARBA00022475"/>
    </source>
</evidence>
<dbReference type="GO" id="GO:0055052">
    <property type="term" value="C:ATP-binding cassette (ABC) transporter complex, substrate-binding subunit-containing"/>
    <property type="evidence" value="ECO:0007669"/>
    <property type="project" value="TreeGrafter"/>
</dbReference>
<proteinExistence type="predicted"/>
<keyword evidence="1" id="KW-1003">Cell membrane</keyword>
<evidence type="ECO:0000256" key="4">
    <source>
        <dbReference type="SAM" id="MobiDB-lite"/>
    </source>
</evidence>
<evidence type="ECO:0000256" key="3">
    <source>
        <dbReference type="ARBA" id="ARBA00023136"/>
    </source>
</evidence>
<evidence type="ECO:0000313" key="6">
    <source>
        <dbReference type="EMBL" id="ACY96074.1"/>
    </source>
</evidence>
<dbReference type="InterPro" id="IPR047641">
    <property type="entry name" value="ABC_transpr_MalK/UgpC-like"/>
</dbReference>
<dbReference type="InterPro" id="IPR027417">
    <property type="entry name" value="P-loop_NTPase"/>
</dbReference>
<dbReference type="InterPro" id="IPR040582">
    <property type="entry name" value="OB_MalK-like"/>
</dbReference>
<feature type="domain" description="MalK-like OB fold" evidence="5">
    <location>
        <begin position="229"/>
        <end position="280"/>
    </location>
</feature>
<keyword evidence="7" id="KW-1185">Reference proteome</keyword>
<evidence type="ECO:0000313" key="7">
    <source>
        <dbReference type="Proteomes" id="UP000001918"/>
    </source>
</evidence>
<dbReference type="STRING" id="471852.Tcur_0477"/>
<keyword evidence="3" id="KW-0472">Membrane</keyword>
<gene>
    <name evidence="6" type="ordered locus">Tcur_0477</name>
</gene>
<reference evidence="6 7" key="1">
    <citation type="journal article" date="2011" name="Stand. Genomic Sci.">
        <title>Complete genome sequence of Thermomonospora curvata type strain (B9).</title>
        <authorList>
            <person name="Chertkov O."/>
            <person name="Sikorski J."/>
            <person name="Nolan M."/>
            <person name="Lapidus A."/>
            <person name="Lucas S."/>
            <person name="Del Rio T.G."/>
            <person name="Tice H."/>
            <person name="Cheng J.F."/>
            <person name="Goodwin L."/>
            <person name="Pitluck S."/>
            <person name="Liolios K."/>
            <person name="Ivanova N."/>
            <person name="Mavromatis K."/>
            <person name="Mikhailova N."/>
            <person name="Ovchinnikova G."/>
            <person name="Pati A."/>
            <person name="Chen A."/>
            <person name="Palaniappan K."/>
            <person name="Djao O.D."/>
            <person name="Land M."/>
            <person name="Hauser L."/>
            <person name="Chang Y.J."/>
            <person name="Jeffries C.D."/>
            <person name="Brettin T."/>
            <person name="Han C."/>
            <person name="Detter J.C."/>
            <person name="Rohde M."/>
            <person name="Goker M."/>
            <person name="Woyke T."/>
            <person name="Bristow J."/>
            <person name="Eisen J.A."/>
            <person name="Markowitz V."/>
            <person name="Hugenholtz P."/>
            <person name="Klenk H.P."/>
            <person name="Kyrpides N.C."/>
        </authorList>
    </citation>
    <scope>NUCLEOTIDE SEQUENCE [LARGE SCALE GENOMIC DNA]</scope>
    <source>
        <strain evidence="7">ATCC 19995 / DSM 43183 / JCM 3096 / KCTC 9072 / NBRC 15933 / NCIMB 10081 / Henssen B9</strain>
    </source>
</reference>
<dbReference type="PANTHER" id="PTHR43875:SF15">
    <property type="entry name" value="TREHALOSE IMPORT ATP-BINDING PROTEIN SUGC"/>
    <property type="match status" value="1"/>
</dbReference>
<dbReference type="eggNOG" id="COG3842">
    <property type="taxonomic scope" value="Bacteria"/>
</dbReference>
<evidence type="ECO:0000256" key="2">
    <source>
        <dbReference type="ARBA" id="ARBA00022967"/>
    </source>
</evidence>
<keyword evidence="6" id="KW-0762">Sugar transport</keyword>
<dbReference type="InterPro" id="IPR008995">
    <property type="entry name" value="Mo/tungstate-bd_C_term_dom"/>
</dbReference>
<keyword evidence="2" id="KW-1278">Translocase</keyword>